<proteinExistence type="inferred from homology"/>
<dbReference type="GO" id="GO:0050613">
    <property type="term" value="F:Delta14-sterol reductase activity"/>
    <property type="evidence" value="ECO:0007669"/>
    <property type="project" value="TreeGrafter"/>
</dbReference>
<dbReference type="Gene3D" id="1.20.120.1630">
    <property type="match status" value="1"/>
</dbReference>
<dbReference type="AlphaFoldDB" id="A0A2J6QW25"/>
<keyword evidence="1" id="KW-0444">Lipid biosynthesis</keyword>
<dbReference type="PANTHER" id="PTHR21257">
    <property type="entry name" value="DELTA(14)-STEROL REDUCTASE"/>
    <property type="match status" value="1"/>
</dbReference>
<keyword evidence="1" id="KW-0752">Steroid biosynthesis</keyword>
<dbReference type="STRING" id="1149755.A0A2J6QW25"/>
<keyword evidence="1" id="KW-0560">Oxidoreductase</keyword>
<evidence type="ECO:0000256" key="1">
    <source>
        <dbReference type="RuleBase" id="RU369120"/>
    </source>
</evidence>
<dbReference type="GO" id="GO:0006696">
    <property type="term" value="P:ergosterol biosynthetic process"/>
    <property type="evidence" value="ECO:0007669"/>
    <property type="project" value="TreeGrafter"/>
</dbReference>
<feature type="transmembrane region" description="Helical" evidence="1">
    <location>
        <begin position="130"/>
        <end position="150"/>
    </location>
</feature>
<protein>
    <recommendedName>
        <fullName evidence="1">Delta(14)-sterol reductase</fullName>
    </recommendedName>
    <alternativeName>
        <fullName evidence="1">C-14 sterol reductase</fullName>
    </alternativeName>
    <alternativeName>
        <fullName evidence="1">Sterol C14-reductase</fullName>
    </alternativeName>
</protein>
<comment type="caution">
    <text evidence="1">Lacks conserved residue(s) required for the propagation of feature annotation.</text>
</comment>
<accession>A0A2J6QW25</accession>
<keyword evidence="1" id="KW-0443">Lipid metabolism</keyword>
<reference evidence="2 3" key="1">
    <citation type="submission" date="2016-04" db="EMBL/GenBank/DDBJ databases">
        <title>A degradative enzymes factory behind the ericoid mycorrhizal symbiosis.</title>
        <authorList>
            <consortium name="DOE Joint Genome Institute"/>
            <person name="Martino E."/>
            <person name="Morin E."/>
            <person name="Grelet G."/>
            <person name="Kuo A."/>
            <person name="Kohler A."/>
            <person name="Daghino S."/>
            <person name="Barry K."/>
            <person name="Choi C."/>
            <person name="Cichocki N."/>
            <person name="Clum A."/>
            <person name="Copeland A."/>
            <person name="Hainaut M."/>
            <person name="Haridas S."/>
            <person name="Labutti K."/>
            <person name="Lindquist E."/>
            <person name="Lipzen A."/>
            <person name="Khouja H.-R."/>
            <person name="Murat C."/>
            <person name="Ohm R."/>
            <person name="Olson A."/>
            <person name="Spatafora J."/>
            <person name="Veneault-Fourrey C."/>
            <person name="Henrissat B."/>
            <person name="Grigoriev I."/>
            <person name="Martin F."/>
            <person name="Perotto S."/>
        </authorList>
    </citation>
    <scope>NUCLEOTIDE SEQUENCE [LARGE SCALE GENOMIC DNA]</scope>
    <source>
        <strain evidence="2 3">F</strain>
    </source>
</reference>
<dbReference type="Proteomes" id="UP000235786">
    <property type="component" value="Unassembled WGS sequence"/>
</dbReference>
<dbReference type="Pfam" id="PF06966">
    <property type="entry name" value="DUF1295"/>
    <property type="match status" value="1"/>
</dbReference>
<dbReference type="OrthoDB" id="67965at2759"/>
<keyword evidence="1" id="KW-0472">Membrane</keyword>
<sequence>MIPHGVKSRSPVGITIFVLLRCLDSLLQYLILAKNFGTPLLGTLPFSRPPTPAPDVCLGLFTKSLILLDMALGSTIKQIYTLLYTANEIMPVSSAVLISASQTLFNSVNSIISHTNTTLFLTPGLLLTDTWYGISLLFILSSFGYIIGIVSETISETQRKNFKDDPKNAGKLYTNGLFAFARHVNYGSNLVWRVSYAVASGGWIYGLVNVVMFAEQFLGMGVPIMDGYCARRYGIQWIEYKRRVPYKLIPGVI</sequence>
<keyword evidence="1" id="KW-0812">Transmembrane</keyword>
<name>A0A2J6QW25_HYAVF</name>
<keyword evidence="3" id="KW-1185">Reference proteome</keyword>
<dbReference type="PANTHER" id="PTHR21257:SF52">
    <property type="entry name" value="DELTA(14)-STEROL REDUCTASE TM7SF2"/>
    <property type="match status" value="1"/>
</dbReference>
<evidence type="ECO:0000313" key="3">
    <source>
        <dbReference type="Proteomes" id="UP000235786"/>
    </source>
</evidence>
<organism evidence="2 3">
    <name type="scientific">Hyaloscypha variabilis (strain UAMH 11265 / GT02V1 / F)</name>
    <name type="common">Meliniomyces variabilis</name>
    <dbReference type="NCBI Taxonomy" id="1149755"/>
    <lineage>
        <taxon>Eukaryota</taxon>
        <taxon>Fungi</taxon>
        <taxon>Dikarya</taxon>
        <taxon>Ascomycota</taxon>
        <taxon>Pezizomycotina</taxon>
        <taxon>Leotiomycetes</taxon>
        <taxon>Helotiales</taxon>
        <taxon>Hyaloscyphaceae</taxon>
        <taxon>Hyaloscypha</taxon>
        <taxon>Hyaloscypha variabilis</taxon>
    </lineage>
</organism>
<keyword evidence="1" id="KW-1133">Transmembrane helix</keyword>
<dbReference type="EMBL" id="KZ613967">
    <property type="protein sequence ID" value="PMD30477.1"/>
    <property type="molecule type" value="Genomic_DNA"/>
</dbReference>
<dbReference type="InterPro" id="IPR010721">
    <property type="entry name" value="UstE-like"/>
</dbReference>
<keyword evidence="1" id="KW-1207">Sterol metabolism</keyword>
<gene>
    <name evidence="2" type="ORF">L207DRAFT_549432</name>
</gene>
<dbReference type="GO" id="GO:0005789">
    <property type="term" value="C:endoplasmic reticulum membrane"/>
    <property type="evidence" value="ECO:0007669"/>
    <property type="project" value="TreeGrafter"/>
</dbReference>
<keyword evidence="1" id="KW-0756">Sterol biosynthesis</keyword>
<evidence type="ECO:0000313" key="2">
    <source>
        <dbReference type="EMBL" id="PMD30477.1"/>
    </source>
</evidence>
<comment type="similarity">
    <text evidence="1">Belongs to the ERG4/ERG24 family.</text>
</comment>
<keyword evidence="1" id="KW-0753">Steroid metabolism</keyword>